<evidence type="ECO:0000256" key="6">
    <source>
        <dbReference type="ARBA" id="ARBA00022777"/>
    </source>
</evidence>
<evidence type="ECO:0000256" key="5">
    <source>
        <dbReference type="ARBA" id="ARBA00022741"/>
    </source>
</evidence>
<keyword evidence="13" id="KW-1185">Reference proteome</keyword>
<feature type="coiled-coil region" evidence="8">
    <location>
        <begin position="422"/>
        <end position="449"/>
    </location>
</feature>
<evidence type="ECO:0000256" key="4">
    <source>
        <dbReference type="ARBA" id="ARBA00022679"/>
    </source>
</evidence>
<name>A0ABM7SEP8_9FLAO</name>
<dbReference type="InterPro" id="IPR005467">
    <property type="entry name" value="His_kinase_dom"/>
</dbReference>
<evidence type="ECO:0000256" key="1">
    <source>
        <dbReference type="ARBA" id="ARBA00000085"/>
    </source>
</evidence>
<evidence type="ECO:0000256" key="2">
    <source>
        <dbReference type="ARBA" id="ARBA00012438"/>
    </source>
</evidence>
<protein>
    <recommendedName>
        <fullName evidence="2">histidine kinase</fullName>
        <ecNumber evidence="2">2.7.13.3</ecNumber>
    </recommendedName>
</protein>
<sequence>MYKLAFSVLVSLFLFINVAFANDTIVNTFKKKNEIEKVSYFRNLHKEDKIQYLKFFETSFLKLLNDNLKSKEKTKSFLFCLALIEQLQEKDILAISDFKALLEDEKFKLTNRERMDIYVAMQESYLKLNLYSKVFDCNNQINNLIEQGVDYPLWSYNIQSRLYLQLQQYDKAIPQLKKEISFLLLNKQRDSLIIPSAYNDLGYYYSLVNKNDSAIYFFNKSHQLTLKNKNYIDSVSYNSLLLNTQENIANSYLHKNEYDKAINQILSINNQFDLNKESPNYISRQIMLANAYLGKNDFEKVRNLIIEINQLCCFNIVSIKIQFLNLKHSYYKKTGNDKLAYENLLLIKNYNDSISNIQQQKLLKSTELNYVIEENEREVLEKNKIIKEKEDTIFTTTIVALSILLVISFLFVRINRKKRFEIEKMNNSIAQKNTQIEASLKEKEILLKEIHHRVKNNLQVISGILDIQNFSIKEPEIKAILNEGQNRIQSIALLHKTMYQNQNFNAVDFEQYVNELITHSKQSNYSLNKNIDIDVKVDSVQLEIDYAVPLGLIINELINNAYKHAFNDIENGSITIKLEKLVKNNYSLLFKDNGIGFPENFDENKLNSVGFELINGLTKQLNGKLSILNKNGAIIKINFNTN</sequence>
<evidence type="ECO:0000313" key="13">
    <source>
        <dbReference type="Proteomes" id="UP000825258"/>
    </source>
</evidence>
<keyword evidence="9" id="KW-1133">Transmembrane helix</keyword>
<dbReference type="Pfam" id="PF02518">
    <property type="entry name" value="HATPase_c"/>
    <property type="match status" value="1"/>
</dbReference>
<reference evidence="12 13" key="1">
    <citation type="submission" date="2021-06" db="EMBL/GenBank/DDBJ databases">
        <title>Whole genome sequences of Flavobacterium sp. KK2020170 and assembly.</title>
        <authorList>
            <person name="Kitahara K."/>
            <person name="Miyoshi S."/>
            <person name="Uesaka K."/>
        </authorList>
    </citation>
    <scope>NUCLEOTIDE SEQUENCE [LARGE SCALE GENOMIC DNA]</scope>
    <source>
        <strain evidence="12 13">KK2020170</strain>
    </source>
</reference>
<feature type="chain" id="PRO_5046571506" description="histidine kinase" evidence="10">
    <location>
        <begin position="22"/>
        <end position="642"/>
    </location>
</feature>
<evidence type="ECO:0000256" key="9">
    <source>
        <dbReference type="SAM" id="Phobius"/>
    </source>
</evidence>
<proteinExistence type="predicted"/>
<dbReference type="InterPro" id="IPR003594">
    <property type="entry name" value="HATPase_dom"/>
</dbReference>
<keyword evidence="6" id="KW-0418">Kinase</keyword>
<keyword evidence="9" id="KW-0812">Transmembrane</keyword>
<comment type="catalytic activity">
    <reaction evidence="1">
        <text>ATP + protein L-histidine = ADP + protein N-phospho-L-histidine.</text>
        <dbReference type="EC" id="2.7.13.3"/>
    </reaction>
</comment>
<dbReference type="EMBL" id="AP024749">
    <property type="protein sequence ID" value="BCY29250.1"/>
    <property type="molecule type" value="Genomic_DNA"/>
</dbReference>
<dbReference type="SUPFAM" id="SSF55874">
    <property type="entry name" value="ATPase domain of HSP90 chaperone/DNA topoisomerase II/histidine kinase"/>
    <property type="match status" value="1"/>
</dbReference>
<keyword evidence="9" id="KW-0472">Membrane</keyword>
<dbReference type="PANTHER" id="PTHR41523:SF8">
    <property type="entry name" value="ETHYLENE RESPONSE SENSOR PROTEIN"/>
    <property type="match status" value="1"/>
</dbReference>
<evidence type="ECO:0000259" key="11">
    <source>
        <dbReference type="PROSITE" id="PS50109"/>
    </source>
</evidence>
<evidence type="ECO:0000256" key="7">
    <source>
        <dbReference type="ARBA" id="ARBA00022840"/>
    </source>
</evidence>
<organism evidence="12 13">
    <name type="scientific">Flavobacterium okayamense</name>
    <dbReference type="NCBI Taxonomy" id="2830782"/>
    <lineage>
        <taxon>Bacteria</taxon>
        <taxon>Pseudomonadati</taxon>
        <taxon>Bacteroidota</taxon>
        <taxon>Flavobacteriia</taxon>
        <taxon>Flavobacteriales</taxon>
        <taxon>Flavobacteriaceae</taxon>
        <taxon>Flavobacterium</taxon>
    </lineage>
</organism>
<keyword evidence="8" id="KW-0175">Coiled coil</keyword>
<dbReference type="SUPFAM" id="SSF48452">
    <property type="entry name" value="TPR-like"/>
    <property type="match status" value="1"/>
</dbReference>
<evidence type="ECO:0000256" key="3">
    <source>
        <dbReference type="ARBA" id="ARBA00022553"/>
    </source>
</evidence>
<dbReference type="RefSeq" id="WP_221258339.1">
    <property type="nucleotide sequence ID" value="NZ_AP024749.1"/>
</dbReference>
<dbReference type="SMART" id="SM00387">
    <property type="entry name" value="HATPase_c"/>
    <property type="match status" value="1"/>
</dbReference>
<dbReference type="PROSITE" id="PS50109">
    <property type="entry name" value="HIS_KIN"/>
    <property type="match status" value="1"/>
</dbReference>
<dbReference type="InterPro" id="IPR011990">
    <property type="entry name" value="TPR-like_helical_dom_sf"/>
</dbReference>
<keyword evidence="7" id="KW-0067">ATP-binding</keyword>
<gene>
    <name evidence="12" type="ORF">KK2020170_21180</name>
</gene>
<keyword evidence="10" id="KW-0732">Signal</keyword>
<feature type="domain" description="Histidine kinase" evidence="11">
    <location>
        <begin position="449"/>
        <end position="642"/>
    </location>
</feature>
<dbReference type="Pfam" id="PF07568">
    <property type="entry name" value="HisKA_2"/>
    <property type="match status" value="1"/>
</dbReference>
<dbReference type="InterPro" id="IPR036890">
    <property type="entry name" value="HATPase_C_sf"/>
</dbReference>
<dbReference type="Gene3D" id="3.30.450.20">
    <property type="entry name" value="PAS domain"/>
    <property type="match status" value="1"/>
</dbReference>
<feature type="signal peptide" evidence="10">
    <location>
        <begin position="1"/>
        <end position="21"/>
    </location>
</feature>
<dbReference type="Gene3D" id="1.25.40.10">
    <property type="entry name" value="Tetratricopeptide repeat domain"/>
    <property type="match status" value="1"/>
</dbReference>
<keyword evidence="4" id="KW-0808">Transferase</keyword>
<keyword evidence="3" id="KW-0597">Phosphoprotein</keyword>
<dbReference type="Proteomes" id="UP000825258">
    <property type="component" value="Chromosome"/>
</dbReference>
<evidence type="ECO:0000256" key="10">
    <source>
        <dbReference type="SAM" id="SignalP"/>
    </source>
</evidence>
<keyword evidence="5" id="KW-0547">Nucleotide-binding</keyword>
<feature type="transmembrane region" description="Helical" evidence="9">
    <location>
        <begin position="393"/>
        <end position="412"/>
    </location>
</feature>
<feature type="coiled-coil region" evidence="8">
    <location>
        <begin position="363"/>
        <end position="392"/>
    </location>
</feature>
<evidence type="ECO:0000313" key="12">
    <source>
        <dbReference type="EMBL" id="BCY29250.1"/>
    </source>
</evidence>
<accession>A0ABM7SEP8</accession>
<dbReference type="PANTHER" id="PTHR41523">
    <property type="entry name" value="TWO-COMPONENT SYSTEM SENSOR PROTEIN"/>
    <property type="match status" value="1"/>
</dbReference>
<dbReference type="InterPro" id="IPR011495">
    <property type="entry name" value="Sig_transdc_His_kin_sub2_dim/P"/>
</dbReference>
<evidence type="ECO:0000256" key="8">
    <source>
        <dbReference type="SAM" id="Coils"/>
    </source>
</evidence>
<dbReference type="EC" id="2.7.13.3" evidence="2"/>
<dbReference type="Gene3D" id="3.30.565.10">
    <property type="entry name" value="Histidine kinase-like ATPase, C-terminal domain"/>
    <property type="match status" value="1"/>
</dbReference>